<dbReference type="Proteomes" id="UP001265700">
    <property type="component" value="Unassembled WGS sequence"/>
</dbReference>
<evidence type="ECO:0000313" key="2">
    <source>
        <dbReference type="EMBL" id="MDR7150340.1"/>
    </source>
</evidence>
<dbReference type="EMBL" id="JAVDWU010000004">
    <property type="protein sequence ID" value="MDR7150340.1"/>
    <property type="molecule type" value="Genomic_DNA"/>
</dbReference>
<protein>
    <submittedName>
        <fullName evidence="2">Uncharacterized protein</fullName>
    </submittedName>
</protein>
<evidence type="ECO:0000256" key="1">
    <source>
        <dbReference type="SAM" id="MobiDB-lite"/>
    </source>
</evidence>
<accession>A0ABU1WM25</accession>
<reference evidence="2 3" key="1">
    <citation type="submission" date="2023-07" db="EMBL/GenBank/DDBJ databases">
        <title>Sorghum-associated microbial communities from plants grown in Nebraska, USA.</title>
        <authorList>
            <person name="Schachtman D."/>
        </authorList>
    </citation>
    <scope>NUCLEOTIDE SEQUENCE [LARGE SCALE GENOMIC DNA]</scope>
    <source>
        <strain evidence="2 3">4249</strain>
    </source>
</reference>
<comment type="caution">
    <text evidence="2">The sequence shown here is derived from an EMBL/GenBank/DDBJ whole genome shotgun (WGS) entry which is preliminary data.</text>
</comment>
<keyword evidence="3" id="KW-1185">Reference proteome</keyword>
<name>A0ABU1WM25_9BURK</name>
<organism evidence="2 3">
    <name type="scientific">Hydrogenophaga palleronii</name>
    <dbReference type="NCBI Taxonomy" id="65655"/>
    <lineage>
        <taxon>Bacteria</taxon>
        <taxon>Pseudomonadati</taxon>
        <taxon>Pseudomonadota</taxon>
        <taxon>Betaproteobacteria</taxon>
        <taxon>Burkholderiales</taxon>
        <taxon>Comamonadaceae</taxon>
        <taxon>Hydrogenophaga</taxon>
    </lineage>
</organism>
<feature type="region of interest" description="Disordered" evidence="1">
    <location>
        <begin position="1"/>
        <end position="25"/>
    </location>
</feature>
<evidence type="ECO:0000313" key="3">
    <source>
        <dbReference type="Proteomes" id="UP001265700"/>
    </source>
</evidence>
<sequence>MNHPPRRFASPPSLSPSVGGGQHLRAGEAGRAVFFDSVPAKRGVS</sequence>
<proteinExistence type="predicted"/>
<gene>
    <name evidence="2" type="ORF">J2W49_002298</name>
</gene>